<evidence type="ECO:0000313" key="7">
    <source>
        <dbReference type="EMBL" id="KYG61488.1"/>
    </source>
</evidence>
<feature type="signal peptide" evidence="6">
    <location>
        <begin position="1"/>
        <end position="19"/>
    </location>
</feature>
<evidence type="ECO:0000313" key="8">
    <source>
        <dbReference type="Proteomes" id="UP000075320"/>
    </source>
</evidence>
<dbReference type="GO" id="GO:0015562">
    <property type="term" value="F:efflux transmembrane transporter activity"/>
    <property type="evidence" value="ECO:0007669"/>
    <property type="project" value="InterPro"/>
</dbReference>
<organism evidence="7 8">
    <name type="scientific">Bdellovibrio bacteriovorus</name>
    <dbReference type="NCBI Taxonomy" id="959"/>
    <lineage>
        <taxon>Bacteria</taxon>
        <taxon>Pseudomonadati</taxon>
        <taxon>Bdellovibrionota</taxon>
        <taxon>Bdellovibrionia</taxon>
        <taxon>Bdellovibrionales</taxon>
        <taxon>Pseudobdellovibrionaceae</taxon>
        <taxon>Bdellovibrio</taxon>
    </lineage>
</organism>
<keyword evidence="3" id="KW-0812">Transmembrane</keyword>
<comment type="subcellular location">
    <subcellularLocation>
        <location evidence="1">Cell outer membrane</location>
    </subcellularLocation>
</comment>
<accession>A0A150WEE7</accession>
<feature type="chain" id="PRO_5007572633" evidence="6">
    <location>
        <begin position="20"/>
        <end position="497"/>
    </location>
</feature>
<dbReference type="GO" id="GO:1990281">
    <property type="term" value="C:efflux pump complex"/>
    <property type="evidence" value="ECO:0007669"/>
    <property type="project" value="TreeGrafter"/>
</dbReference>
<name>A0A150WEE7_BDEBC</name>
<dbReference type="SUPFAM" id="SSF56954">
    <property type="entry name" value="Outer membrane efflux proteins (OEP)"/>
    <property type="match status" value="1"/>
</dbReference>
<evidence type="ECO:0000256" key="1">
    <source>
        <dbReference type="ARBA" id="ARBA00004442"/>
    </source>
</evidence>
<dbReference type="GO" id="GO:0009279">
    <property type="term" value="C:cell outer membrane"/>
    <property type="evidence" value="ECO:0007669"/>
    <property type="project" value="UniProtKB-SubCell"/>
</dbReference>
<dbReference type="EMBL" id="LUKE01000006">
    <property type="protein sequence ID" value="KYG61488.1"/>
    <property type="molecule type" value="Genomic_DNA"/>
</dbReference>
<dbReference type="RefSeq" id="WP_061836570.1">
    <property type="nucleotide sequence ID" value="NZ_LUKE01000006.1"/>
</dbReference>
<proteinExistence type="predicted"/>
<dbReference type="Proteomes" id="UP000075320">
    <property type="component" value="Unassembled WGS sequence"/>
</dbReference>
<gene>
    <name evidence="7" type="ORF">AZI86_17400</name>
</gene>
<evidence type="ECO:0000256" key="3">
    <source>
        <dbReference type="ARBA" id="ARBA00022692"/>
    </source>
</evidence>
<keyword evidence="2" id="KW-1134">Transmembrane beta strand</keyword>
<dbReference type="PANTHER" id="PTHR30026:SF23">
    <property type="entry name" value="TO APRF-PUTATIVE OUTER MEMBRANE EFFLUX PROTEIN OR SECRETED ALKALINE PHOSPHATASE-RELATED"/>
    <property type="match status" value="1"/>
</dbReference>
<keyword evidence="8" id="KW-1185">Reference proteome</keyword>
<keyword evidence="4" id="KW-0472">Membrane</keyword>
<dbReference type="InterPro" id="IPR051906">
    <property type="entry name" value="TolC-like"/>
</dbReference>
<comment type="caution">
    <text evidence="7">The sequence shown here is derived from an EMBL/GenBank/DDBJ whole genome shotgun (WGS) entry which is preliminary data.</text>
</comment>
<evidence type="ECO:0000256" key="4">
    <source>
        <dbReference type="ARBA" id="ARBA00023136"/>
    </source>
</evidence>
<dbReference type="Gene3D" id="1.20.1600.10">
    <property type="entry name" value="Outer membrane efflux proteins (OEP)"/>
    <property type="match status" value="1"/>
</dbReference>
<dbReference type="PANTHER" id="PTHR30026">
    <property type="entry name" value="OUTER MEMBRANE PROTEIN TOLC"/>
    <property type="match status" value="1"/>
</dbReference>
<keyword evidence="5" id="KW-0998">Cell outer membrane</keyword>
<evidence type="ECO:0000256" key="6">
    <source>
        <dbReference type="SAM" id="SignalP"/>
    </source>
</evidence>
<sequence>MVKSLLTLLTATISTTVWAQTPVATPSTSTKKTITLNQKSVAELVLKQGYKTKEVNLEFQRYRLDPIKVLANYDWKALIESGFEKDKQASLLTGTSQSIATYDRYQTKASLTKPFTTGTILGLELSRLSQKVEFDTLPAQVPPTEQTLDVAGITLEQSLLGNFFGVADRGIVNAAELSYKASEITRADQLEDAVLQALRQFWDSYVAQESFREAVNSRDRYQKLVDAVKRKTSLGYSNPGDLPQVQAEFETREQKVKTTSLDYLKNTENLLTMLALDSNTEIRFEIPTEIPPVPKLPAKNVEDLRAIRSQKLRVEAAAESLKAANSNSYPTLNFVGRAYTSGVDETAEGSFSDLSSGNRPKYYVGLKFQYNFGSGLQEETIINNRLNRDLQSSILSRQLQENADIETQTERRVQSLYAITLSSLRQKQFREKASQELNRSYAQGRTDISILITAMNNFFDSEVLYLRALGDYAIALNEWASVRDELIPDDAPNMEYK</sequence>
<evidence type="ECO:0000256" key="5">
    <source>
        <dbReference type="ARBA" id="ARBA00023237"/>
    </source>
</evidence>
<keyword evidence="6" id="KW-0732">Signal</keyword>
<dbReference type="OrthoDB" id="5287834at2"/>
<dbReference type="AlphaFoldDB" id="A0A150WEE7"/>
<reference evidence="7 8" key="1">
    <citation type="submission" date="2016-03" db="EMBL/GenBank/DDBJ databases">
        <authorList>
            <person name="Ploux O."/>
        </authorList>
    </citation>
    <scope>NUCLEOTIDE SEQUENCE [LARGE SCALE GENOMIC DNA]</scope>
    <source>
        <strain evidence="7 8">R0</strain>
    </source>
</reference>
<protein>
    <submittedName>
        <fullName evidence="7">Transporter</fullName>
    </submittedName>
</protein>
<dbReference type="GO" id="GO:0015288">
    <property type="term" value="F:porin activity"/>
    <property type="evidence" value="ECO:0007669"/>
    <property type="project" value="TreeGrafter"/>
</dbReference>
<evidence type="ECO:0000256" key="2">
    <source>
        <dbReference type="ARBA" id="ARBA00022452"/>
    </source>
</evidence>